<dbReference type="PROSITE" id="PS00329">
    <property type="entry name" value="HSP70_2"/>
    <property type="match status" value="1"/>
</dbReference>
<evidence type="ECO:0000313" key="11">
    <source>
        <dbReference type="EMBL" id="WZK89274.1"/>
    </source>
</evidence>
<feature type="compositionally biased region" description="Acidic residues" evidence="10">
    <location>
        <begin position="621"/>
        <end position="639"/>
    </location>
</feature>
<dbReference type="HAMAP" id="MF_00332">
    <property type="entry name" value="DnaK"/>
    <property type="match status" value="1"/>
</dbReference>
<protein>
    <recommendedName>
        <fullName evidence="2 7">Chaperone protein DnaK</fullName>
    </recommendedName>
    <alternativeName>
        <fullName evidence="7">HSP70</fullName>
    </alternativeName>
    <alternativeName>
        <fullName evidence="7">Heat shock 70 kDa protein</fullName>
    </alternativeName>
    <alternativeName>
        <fullName evidence="7">Heat shock protein 70</fullName>
    </alternativeName>
</protein>
<dbReference type="PROSITE" id="PS00297">
    <property type="entry name" value="HSP70_1"/>
    <property type="match status" value="1"/>
</dbReference>
<gene>
    <name evidence="7 11" type="primary">dnaK</name>
    <name evidence="11" type="ORF">QEZ52_01600</name>
</gene>
<evidence type="ECO:0000256" key="3">
    <source>
        <dbReference type="ARBA" id="ARBA00022553"/>
    </source>
</evidence>
<dbReference type="SUPFAM" id="SSF53067">
    <property type="entry name" value="Actin-like ATPase domain"/>
    <property type="match status" value="2"/>
</dbReference>
<dbReference type="PROSITE" id="PS01036">
    <property type="entry name" value="HSP70_3"/>
    <property type="match status" value="1"/>
</dbReference>
<dbReference type="InterPro" id="IPR013126">
    <property type="entry name" value="Hsp_70_fam"/>
</dbReference>
<dbReference type="EMBL" id="CP123584">
    <property type="protein sequence ID" value="WZK89274.1"/>
    <property type="molecule type" value="Genomic_DNA"/>
</dbReference>
<keyword evidence="9" id="KW-0175">Coiled coil</keyword>
<dbReference type="InterPro" id="IPR029047">
    <property type="entry name" value="HSP70_peptide-bd_sf"/>
</dbReference>
<dbReference type="PANTHER" id="PTHR19375">
    <property type="entry name" value="HEAT SHOCK PROTEIN 70KDA"/>
    <property type="match status" value="1"/>
</dbReference>
<dbReference type="PRINTS" id="PR00301">
    <property type="entry name" value="HEATSHOCK70"/>
</dbReference>
<keyword evidence="3 7" id="KW-0597">Phosphoprotein</keyword>
<evidence type="ECO:0000256" key="5">
    <source>
        <dbReference type="ARBA" id="ARBA00022840"/>
    </source>
</evidence>
<sequence length="639" mass="68608">MSKVIGIDLGTTNSCVAIMDGSQPRVIENAEGARTTPSIVAFTDNERLVGQPAKRQAVTNPDNTIFGAKRLIGRRIDDAAVTKDQKMVPFNIVDGGNGDAWVEAKGEKYSPSQISAFTLGKMKETAESYLGEEVTQAVITVPAYFNDAQRQATKDAGKIAGLEVLRIINEPTAAALAYGLDKEDSQTIAVYDLGGGTFDVTILEIDDGLFEVKSTNGDTFLGGEDFDMRIVNYLADQFKKENGVDLSKDKMALQRLKEAAEKAKIELSSASQTEINQPFISMDPNSGQPLHMVMKLTRAKLEQLVNDLIKASMKPCAAALKDAGISAGDIDEVVLVGGMTRMPKVAEEVSKFFGKEPHKGVNPDEVVAMGAAIQAGVLQGDVKDVVLLDVTPLSLGIETLGGVFTRLIDRNTTIPTKKSQVFSTAEDNQNAVTIRVFQGEREMAADNKILGQFNLEDIPPAPRGMPQIEVTFDIDANGIVSVQAKDKGTGKEHKITIQASGGLSDDDIEKMVKDAEENADADKARKELVEARNQAESLIHSTEKSMEEHADKVDPTTIEAIELAIAALKDDLDSDKADADKIKAGVQNVTEAAMKLGEAIYKASAEEAGDEPAAADTDTGPGDDDIVDAEFEDLDDNKR</sequence>
<feature type="compositionally biased region" description="Low complexity" evidence="10">
    <location>
        <begin position="611"/>
        <end position="620"/>
    </location>
</feature>
<keyword evidence="7" id="KW-0143">Chaperone</keyword>
<evidence type="ECO:0000256" key="9">
    <source>
        <dbReference type="SAM" id="Coils"/>
    </source>
</evidence>
<comment type="function">
    <text evidence="7">Acts as a chaperone.</text>
</comment>
<dbReference type="Gene3D" id="3.90.640.10">
    <property type="entry name" value="Actin, Chain A, domain 4"/>
    <property type="match status" value="1"/>
</dbReference>
<dbReference type="RefSeq" id="WP_406647392.1">
    <property type="nucleotide sequence ID" value="NZ_CP123584.1"/>
</dbReference>
<keyword evidence="5 7" id="KW-0067">ATP-binding</keyword>
<dbReference type="Gene3D" id="2.60.34.10">
    <property type="entry name" value="Substrate Binding Domain Of DNAk, Chain A, domain 1"/>
    <property type="match status" value="1"/>
</dbReference>
<feature type="coiled-coil region" evidence="9">
    <location>
        <begin position="246"/>
        <end position="273"/>
    </location>
</feature>
<dbReference type="NCBIfam" id="TIGR02350">
    <property type="entry name" value="prok_dnaK"/>
    <property type="match status" value="1"/>
</dbReference>
<dbReference type="SUPFAM" id="SSF100920">
    <property type="entry name" value="Heat shock protein 70kD (HSP70), peptide-binding domain"/>
    <property type="match status" value="1"/>
</dbReference>
<keyword evidence="4 7" id="KW-0547">Nucleotide-binding</keyword>
<dbReference type="Gene3D" id="1.20.1270.10">
    <property type="match status" value="1"/>
</dbReference>
<dbReference type="InterPro" id="IPR043129">
    <property type="entry name" value="ATPase_NBD"/>
</dbReference>
<dbReference type="Proteomes" id="UP001623232">
    <property type="component" value="Chromosome"/>
</dbReference>
<dbReference type="NCBIfam" id="NF003520">
    <property type="entry name" value="PRK05183.1"/>
    <property type="match status" value="1"/>
</dbReference>
<evidence type="ECO:0000256" key="10">
    <source>
        <dbReference type="SAM" id="MobiDB-lite"/>
    </source>
</evidence>
<feature type="coiled-coil region" evidence="9">
    <location>
        <begin position="512"/>
        <end position="578"/>
    </location>
</feature>
<evidence type="ECO:0000256" key="8">
    <source>
        <dbReference type="RuleBase" id="RU003322"/>
    </source>
</evidence>
<feature type="modified residue" description="Phosphothreonine; by autocatalysis" evidence="7">
    <location>
        <position position="197"/>
    </location>
</feature>
<evidence type="ECO:0000256" key="2">
    <source>
        <dbReference type="ARBA" id="ARBA00014415"/>
    </source>
</evidence>
<accession>A0ABZ2XVA3</accession>
<dbReference type="SUPFAM" id="SSF100934">
    <property type="entry name" value="Heat shock protein 70kD (HSP70), C-terminal subdomain"/>
    <property type="match status" value="1"/>
</dbReference>
<reference evidence="11 12" key="1">
    <citation type="submission" date="2023-04" db="EMBL/GenBank/DDBJ databases">
        <title>Complete genome sequence of Alisedimentitalea scapharcae.</title>
        <authorList>
            <person name="Rong J.-C."/>
            <person name="Yi M.-L."/>
            <person name="Zhao Q."/>
        </authorList>
    </citation>
    <scope>NUCLEOTIDE SEQUENCE [LARGE SCALE GENOMIC DNA]</scope>
    <source>
        <strain evidence="11 12">KCTC 42119</strain>
    </source>
</reference>
<keyword evidence="6 7" id="KW-0346">Stress response</keyword>
<evidence type="ECO:0000256" key="7">
    <source>
        <dbReference type="HAMAP-Rule" id="MF_00332"/>
    </source>
</evidence>
<dbReference type="InterPro" id="IPR029048">
    <property type="entry name" value="HSP70_C_sf"/>
</dbReference>
<proteinExistence type="evidence at transcript level"/>
<keyword evidence="12" id="KW-1185">Reference proteome</keyword>
<evidence type="ECO:0000256" key="1">
    <source>
        <dbReference type="ARBA" id="ARBA00007381"/>
    </source>
</evidence>
<comment type="induction">
    <text evidence="7">By stress conditions e.g. heat shock.</text>
</comment>
<organism evidence="11 12">
    <name type="scientific">Aliisedimentitalea scapharcae</name>
    <dbReference type="NCBI Taxonomy" id="1524259"/>
    <lineage>
        <taxon>Bacteria</taxon>
        <taxon>Pseudomonadati</taxon>
        <taxon>Pseudomonadota</taxon>
        <taxon>Alphaproteobacteria</taxon>
        <taxon>Rhodobacterales</taxon>
        <taxon>Roseobacteraceae</taxon>
        <taxon>Aliisedimentitalea</taxon>
    </lineage>
</organism>
<feature type="region of interest" description="Disordered" evidence="10">
    <location>
        <begin position="603"/>
        <end position="639"/>
    </location>
</feature>
<name>A0ABZ2XVA3_9RHOB</name>
<evidence type="ECO:0000313" key="12">
    <source>
        <dbReference type="Proteomes" id="UP001623232"/>
    </source>
</evidence>
<evidence type="ECO:0000256" key="6">
    <source>
        <dbReference type="ARBA" id="ARBA00023016"/>
    </source>
</evidence>
<comment type="similarity">
    <text evidence="1 7 8">Belongs to the heat shock protein 70 family.</text>
</comment>
<dbReference type="InterPro" id="IPR018181">
    <property type="entry name" value="Heat_shock_70_CS"/>
</dbReference>
<evidence type="ECO:0000256" key="4">
    <source>
        <dbReference type="ARBA" id="ARBA00022741"/>
    </source>
</evidence>
<dbReference type="NCBIfam" id="NF001413">
    <property type="entry name" value="PRK00290.1"/>
    <property type="match status" value="1"/>
</dbReference>
<dbReference type="Gene3D" id="3.30.420.40">
    <property type="match status" value="2"/>
</dbReference>
<dbReference type="InterPro" id="IPR012725">
    <property type="entry name" value="Chaperone_DnaK"/>
</dbReference>
<dbReference type="Pfam" id="PF00012">
    <property type="entry name" value="HSP70"/>
    <property type="match status" value="1"/>
</dbReference>